<evidence type="ECO:0000313" key="1">
    <source>
        <dbReference type="EMBL" id="KAI3768245.1"/>
    </source>
</evidence>
<dbReference type="Proteomes" id="UP001055811">
    <property type="component" value="Linkage Group LG03"/>
</dbReference>
<protein>
    <submittedName>
        <fullName evidence="1">Uncharacterized protein</fullName>
    </submittedName>
</protein>
<comment type="caution">
    <text evidence="1">The sequence shown here is derived from an EMBL/GenBank/DDBJ whole genome shotgun (WGS) entry which is preliminary data.</text>
</comment>
<name>A0ACB9FBM6_CICIN</name>
<sequence>MSKANILFFTLLVLLSTISSEARSMPALPHVINTSVTTIATESQNKDVDEESCEGVGKDACLMRRMLDAHLDYIYTQEKKP</sequence>
<organism evidence="1 2">
    <name type="scientific">Cichorium intybus</name>
    <name type="common">Chicory</name>
    <dbReference type="NCBI Taxonomy" id="13427"/>
    <lineage>
        <taxon>Eukaryota</taxon>
        <taxon>Viridiplantae</taxon>
        <taxon>Streptophyta</taxon>
        <taxon>Embryophyta</taxon>
        <taxon>Tracheophyta</taxon>
        <taxon>Spermatophyta</taxon>
        <taxon>Magnoliopsida</taxon>
        <taxon>eudicotyledons</taxon>
        <taxon>Gunneridae</taxon>
        <taxon>Pentapetalae</taxon>
        <taxon>asterids</taxon>
        <taxon>campanulids</taxon>
        <taxon>Asterales</taxon>
        <taxon>Asteraceae</taxon>
        <taxon>Cichorioideae</taxon>
        <taxon>Cichorieae</taxon>
        <taxon>Cichoriinae</taxon>
        <taxon>Cichorium</taxon>
    </lineage>
</organism>
<gene>
    <name evidence="1" type="ORF">L2E82_18770</name>
</gene>
<evidence type="ECO:0000313" key="2">
    <source>
        <dbReference type="Proteomes" id="UP001055811"/>
    </source>
</evidence>
<reference evidence="1 2" key="2">
    <citation type="journal article" date="2022" name="Mol. Ecol. Resour.">
        <title>The genomes of chicory, endive, great burdock and yacon provide insights into Asteraceae paleo-polyploidization history and plant inulin production.</title>
        <authorList>
            <person name="Fan W."/>
            <person name="Wang S."/>
            <person name="Wang H."/>
            <person name="Wang A."/>
            <person name="Jiang F."/>
            <person name="Liu H."/>
            <person name="Zhao H."/>
            <person name="Xu D."/>
            <person name="Zhang Y."/>
        </authorList>
    </citation>
    <scope>NUCLEOTIDE SEQUENCE [LARGE SCALE GENOMIC DNA]</scope>
    <source>
        <strain evidence="2">cv. Punajuju</strain>
        <tissue evidence="1">Leaves</tissue>
    </source>
</reference>
<reference evidence="2" key="1">
    <citation type="journal article" date="2022" name="Mol. Ecol. Resour.">
        <title>The genomes of chicory, endive, great burdock and yacon provide insights into Asteraceae palaeo-polyploidization history and plant inulin production.</title>
        <authorList>
            <person name="Fan W."/>
            <person name="Wang S."/>
            <person name="Wang H."/>
            <person name="Wang A."/>
            <person name="Jiang F."/>
            <person name="Liu H."/>
            <person name="Zhao H."/>
            <person name="Xu D."/>
            <person name="Zhang Y."/>
        </authorList>
    </citation>
    <scope>NUCLEOTIDE SEQUENCE [LARGE SCALE GENOMIC DNA]</scope>
    <source>
        <strain evidence="2">cv. Punajuju</strain>
    </source>
</reference>
<accession>A0ACB9FBM6</accession>
<proteinExistence type="predicted"/>
<dbReference type="EMBL" id="CM042011">
    <property type="protein sequence ID" value="KAI3768245.1"/>
    <property type="molecule type" value="Genomic_DNA"/>
</dbReference>
<keyword evidence="2" id="KW-1185">Reference proteome</keyword>